<gene>
    <name evidence="3" type="ORF">RI129_006944</name>
</gene>
<dbReference type="PROSITE" id="PS51354">
    <property type="entry name" value="GLUTAREDOXIN_2"/>
    <property type="match status" value="1"/>
</dbReference>
<organism evidence="3 4">
    <name type="scientific">Pyrocoelia pectoralis</name>
    <dbReference type="NCBI Taxonomy" id="417401"/>
    <lineage>
        <taxon>Eukaryota</taxon>
        <taxon>Metazoa</taxon>
        <taxon>Ecdysozoa</taxon>
        <taxon>Arthropoda</taxon>
        <taxon>Hexapoda</taxon>
        <taxon>Insecta</taxon>
        <taxon>Pterygota</taxon>
        <taxon>Neoptera</taxon>
        <taxon>Endopterygota</taxon>
        <taxon>Coleoptera</taxon>
        <taxon>Polyphaga</taxon>
        <taxon>Elateriformia</taxon>
        <taxon>Elateroidea</taxon>
        <taxon>Lampyridae</taxon>
        <taxon>Lampyrinae</taxon>
        <taxon>Pyrocoelia</taxon>
    </lineage>
</organism>
<accession>A0AAN7VH35</accession>
<dbReference type="SUPFAM" id="SSF52833">
    <property type="entry name" value="Thioredoxin-like"/>
    <property type="match status" value="1"/>
</dbReference>
<sequence length="541" mass="59908">MEQFIRAPPHLPPKTRISPPDAATVLSNTAAEVFSYKFQEVDESHSQISTSSIGNGNHVVKIHINPQENISLIREQPESVLCALSPCVRISVNTDTDMIQSNSIPESFIKTGADRNNPYFFCGSFMSSGQVSPSDTLDSGTCSDLDGTPPPLPKKKNSGVTVTVIGAQHKRPSSLTSSGADVDSDDNESNISCDSLNSGELPPEIVSSHTVPSPLVLEPPTHPQVKKASAFLPQGLLQDIRDRSVKLSQIASNDLDHQITQTCLETCSVYESPASPKAIIDESTYEDRKQHEKEQKENATLINSLTYETDRFYNFHINEHLEEDKDVVPIKKVTDDESFAGYKDLLGGDGSSTIRSAKGTVRGVKNRVRAGIATFLQINSVAQCYKEKDAGKLVVYTTTMGIVRETYNNCMKVKQILRTLLLKYEERDVFMSNEFRAEIRDRMRCEHVLVPQVFADGQHIGDVETIERLNETGELRRILKCYKSMDACTTCKVCGGYRLLPCPVCNGSKKSLHRNHFTTEFVALKCMNCDEVGLVRCTSCQ</sequence>
<feature type="domain" description="Glutaredoxin" evidence="2">
    <location>
        <begin position="394"/>
        <end position="460"/>
    </location>
</feature>
<evidence type="ECO:0000313" key="4">
    <source>
        <dbReference type="Proteomes" id="UP001329430"/>
    </source>
</evidence>
<feature type="compositionally biased region" description="Polar residues" evidence="1">
    <location>
        <begin position="133"/>
        <end position="142"/>
    </location>
</feature>
<comment type="caution">
    <text evidence="3">The sequence shown here is derived from an EMBL/GenBank/DDBJ whole genome shotgun (WGS) entry which is preliminary data.</text>
</comment>
<dbReference type="Proteomes" id="UP001329430">
    <property type="component" value="Chromosome 5"/>
</dbReference>
<keyword evidence="4" id="KW-1185">Reference proteome</keyword>
<evidence type="ECO:0000259" key="2">
    <source>
        <dbReference type="Pfam" id="PF00462"/>
    </source>
</evidence>
<protein>
    <recommendedName>
        <fullName evidence="2">Glutaredoxin domain-containing protein</fullName>
    </recommendedName>
</protein>
<feature type="region of interest" description="Disordered" evidence="1">
    <location>
        <begin position="133"/>
        <end position="207"/>
    </location>
</feature>
<evidence type="ECO:0000256" key="1">
    <source>
        <dbReference type="SAM" id="MobiDB-lite"/>
    </source>
</evidence>
<name>A0AAN7VH35_9COLE</name>
<dbReference type="CDD" id="cd03031">
    <property type="entry name" value="GRX_GRX_like"/>
    <property type="match status" value="1"/>
</dbReference>
<feature type="compositionally biased region" description="Polar residues" evidence="1">
    <location>
        <begin position="189"/>
        <end position="198"/>
    </location>
</feature>
<dbReference type="PANTHER" id="PTHR46990">
    <property type="entry name" value="GLUTAREDOXIN DOMAIN-CONTAINING CYSTEINE-RICH PROTEIN 1"/>
    <property type="match status" value="1"/>
</dbReference>
<evidence type="ECO:0000313" key="3">
    <source>
        <dbReference type="EMBL" id="KAK5643099.1"/>
    </source>
</evidence>
<reference evidence="3 4" key="1">
    <citation type="journal article" date="2024" name="Insects">
        <title>An Improved Chromosome-Level Genome Assembly of the Firefly Pyrocoelia pectoralis.</title>
        <authorList>
            <person name="Fu X."/>
            <person name="Meyer-Rochow V.B."/>
            <person name="Ballantyne L."/>
            <person name="Zhu X."/>
        </authorList>
    </citation>
    <scope>NUCLEOTIDE SEQUENCE [LARGE SCALE GENOMIC DNA]</scope>
    <source>
        <strain evidence="3">XCY_ONT2</strain>
    </source>
</reference>
<dbReference type="InterPro" id="IPR042797">
    <property type="entry name" value="GRXCR1"/>
</dbReference>
<dbReference type="PANTHER" id="PTHR46990:SF1">
    <property type="entry name" value="GLUTAREDOXIN DOMAIN-CONTAINING CYSTEINE-RICH PROTEIN 1"/>
    <property type="match status" value="1"/>
</dbReference>
<dbReference type="GO" id="GO:0007605">
    <property type="term" value="P:sensory perception of sound"/>
    <property type="evidence" value="ECO:0007669"/>
    <property type="project" value="InterPro"/>
</dbReference>
<dbReference type="InterPro" id="IPR002109">
    <property type="entry name" value="Glutaredoxin"/>
</dbReference>
<dbReference type="Pfam" id="PF00462">
    <property type="entry name" value="Glutaredoxin"/>
    <property type="match status" value="1"/>
</dbReference>
<dbReference type="AlphaFoldDB" id="A0AAN7VH35"/>
<dbReference type="Pfam" id="PF23733">
    <property type="entry name" value="GRXCR1-2_C"/>
    <property type="match status" value="1"/>
</dbReference>
<dbReference type="EMBL" id="JAVRBK010000005">
    <property type="protein sequence ID" value="KAK5643099.1"/>
    <property type="molecule type" value="Genomic_DNA"/>
</dbReference>
<dbReference type="InterPro" id="IPR036249">
    <property type="entry name" value="Thioredoxin-like_sf"/>
</dbReference>
<proteinExistence type="predicted"/>
<dbReference type="Gene3D" id="3.40.30.10">
    <property type="entry name" value="Glutaredoxin"/>
    <property type="match status" value="1"/>
</dbReference>